<name>M0CTG9_9EURY</name>
<dbReference type="EMBL" id="AOIU01000020">
    <property type="protein sequence ID" value="ELZ26530.1"/>
    <property type="molecule type" value="Genomic_DNA"/>
</dbReference>
<organism evidence="1 2">
    <name type="scientific">Halosimplex carlsbadense 2-9-1</name>
    <dbReference type="NCBI Taxonomy" id="797114"/>
    <lineage>
        <taxon>Archaea</taxon>
        <taxon>Methanobacteriati</taxon>
        <taxon>Methanobacteriota</taxon>
        <taxon>Stenosarchaea group</taxon>
        <taxon>Halobacteria</taxon>
        <taxon>Halobacteriales</taxon>
        <taxon>Haloarculaceae</taxon>
        <taxon>Halosimplex</taxon>
    </lineage>
</organism>
<evidence type="ECO:0000313" key="2">
    <source>
        <dbReference type="Proteomes" id="UP000011626"/>
    </source>
</evidence>
<proteinExistence type="predicted"/>
<protein>
    <submittedName>
        <fullName evidence="1">Uncharacterized protein</fullName>
    </submittedName>
</protein>
<sequence>MSQRIEAPPPDTPLDEITIPVDAEDEIFDRFDIAAAAVIALDDKGRLDDAGTDPQLMAMLVEWEKAKRLVLAWMNQEMDAVEAGEMGPETPERVKERLRKMDQVDDRIDASDVDI</sequence>
<keyword evidence="2" id="KW-1185">Reference proteome</keyword>
<comment type="caution">
    <text evidence="1">The sequence shown here is derived from an EMBL/GenBank/DDBJ whole genome shotgun (WGS) entry which is preliminary data.</text>
</comment>
<evidence type="ECO:0000313" key="1">
    <source>
        <dbReference type="EMBL" id="ELZ26530.1"/>
    </source>
</evidence>
<reference evidence="1 2" key="1">
    <citation type="journal article" date="2014" name="PLoS Genet.">
        <title>Phylogenetically driven sequencing of extremely halophilic archaea reveals strategies for static and dynamic osmo-response.</title>
        <authorList>
            <person name="Becker E.A."/>
            <person name="Seitzer P.M."/>
            <person name="Tritt A."/>
            <person name="Larsen D."/>
            <person name="Krusor M."/>
            <person name="Yao A.I."/>
            <person name="Wu D."/>
            <person name="Madern D."/>
            <person name="Eisen J.A."/>
            <person name="Darling A.E."/>
            <person name="Facciotti M.T."/>
        </authorList>
    </citation>
    <scope>NUCLEOTIDE SEQUENCE [LARGE SCALE GENOMIC DNA]</scope>
    <source>
        <strain evidence="1 2">2-9-1</strain>
    </source>
</reference>
<gene>
    <name evidence="1" type="ORF">C475_08892</name>
</gene>
<dbReference type="Proteomes" id="UP000011626">
    <property type="component" value="Unassembled WGS sequence"/>
</dbReference>
<accession>M0CTG9</accession>
<dbReference type="RefSeq" id="WP_006883453.1">
    <property type="nucleotide sequence ID" value="NZ_AOIU01000020.1"/>
</dbReference>
<dbReference type="AlphaFoldDB" id="M0CTG9"/>